<dbReference type="AlphaFoldDB" id="A0A0F4YPE4"/>
<feature type="transmembrane region" description="Helical" evidence="1">
    <location>
        <begin position="48"/>
        <end position="70"/>
    </location>
</feature>
<evidence type="ECO:0000313" key="3">
    <source>
        <dbReference type="Proteomes" id="UP000053958"/>
    </source>
</evidence>
<dbReference type="RefSeq" id="XP_013326734.1">
    <property type="nucleotide sequence ID" value="XM_013471280.1"/>
</dbReference>
<gene>
    <name evidence="2" type="ORF">T310_5851</name>
</gene>
<name>A0A0F4YPE4_RASE3</name>
<dbReference type="GeneID" id="25318189"/>
<organism evidence="2 3">
    <name type="scientific">Rasamsonia emersonii (strain ATCC 16479 / CBS 393.64 / IMI 116815)</name>
    <dbReference type="NCBI Taxonomy" id="1408163"/>
    <lineage>
        <taxon>Eukaryota</taxon>
        <taxon>Fungi</taxon>
        <taxon>Dikarya</taxon>
        <taxon>Ascomycota</taxon>
        <taxon>Pezizomycotina</taxon>
        <taxon>Eurotiomycetes</taxon>
        <taxon>Eurotiomycetidae</taxon>
        <taxon>Eurotiales</taxon>
        <taxon>Trichocomaceae</taxon>
        <taxon>Rasamsonia</taxon>
    </lineage>
</organism>
<keyword evidence="3" id="KW-1185">Reference proteome</keyword>
<keyword evidence="1" id="KW-0812">Transmembrane</keyword>
<feature type="non-terminal residue" evidence="2">
    <location>
        <position position="1"/>
    </location>
</feature>
<keyword evidence="1" id="KW-1133">Transmembrane helix</keyword>
<dbReference type="Proteomes" id="UP000053958">
    <property type="component" value="Unassembled WGS sequence"/>
</dbReference>
<keyword evidence="1" id="KW-0472">Membrane</keyword>
<reference evidence="2 3" key="1">
    <citation type="submission" date="2015-04" db="EMBL/GenBank/DDBJ databases">
        <authorList>
            <person name="Heijne W.H."/>
            <person name="Fedorova N.D."/>
            <person name="Nierman W.C."/>
            <person name="Vollebregt A.W."/>
            <person name="Zhao Z."/>
            <person name="Wu L."/>
            <person name="Kumar M."/>
            <person name="Stam H."/>
            <person name="van den Berg M.A."/>
            <person name="Pel H.J."/>
        </authorList>
    </citation>
    <scope>NUCLEOTIDE SEQUENCE [LARGE SCALE GENOMIC DNA]</scope>
    <source>
        <strain evidence="2 3">CBS 393.64</strain>
    </source>
</reference>
<comment type="caution">
    <text evidence="2">The sequence shown here is derived from an EMBL/GenBank/DDBJ whole genome shotgun (WGS) entry which is preliminary data.</text>
</comment>
<evidence type="ECO:0000313" key="2">
    <source>
        <dbReference type="EMBL" id="KKA20122.1"/>
    </source>
</evidence>
<sequence>IPPEVCLIPAYPGQLVPGRAANGPTADLLPGRTWSQIGCQSGRSLQRVILMMIFMCCILNNHILNNSIIIRNHLLRGRGRSSSTQTAAPGDRSRIVLARTRLQAGCDRRRSHKLGLISAPARRWHCGAAWRGMACPCVPATPLRRPAGACLARPAPLGGPPNLTAECPAVPRARNNRHLK</sequence>
<proteinExistence type="predicted"/>
<accession>A0A0F4YPE4</accession>
<protein>
    <submittedName>
        <fullName evidence="2">Uncharacterized protein</fullName>
    </submittedName>
</protein>
<evidence type="ECO:0000256" key="1">
    <source>
        <dbReference type="SAM" id="Phobius"/>
    </source>
</evidence>
<dbReference type="EMBL" id="LASV01000286">
    <property type="protein sequence ID" value="KKA20122.1"/>
    <property type="molecule type" value="Genomic_DNA"/>
</dbReference>